<evidence type="ECO:0000256" key="2">
    <source>
        <dbReference type="ARBA" id="ARBA00022729"/>
    </source>
</evidence>
<dbReference type="InterPro" id="IPR009056">
    <property type="entry name" value="Cyt_c-like_dom"/>
</dbReference>
<dbReference type="PROSITE" id="PS51007">
    <property type="entry name" value="CYTC"/>
    <property type="match status" value="1"/>
</dbReference>
<dbReference type="PANTHER" id="PTHR44103:SF1">
    <property type="entry name" value="PROPROTEIN CONVERTASE P"/>
    <property type="match status" value="1"/>
</dbReference>
<dbReference type="PANTHER" id="PTHR44103">
    <property type="entry name" value="PROPROTEIN CONVERTASE P"/>
    <property type="match status" value="1"/>
</dbReference>
<evidence type="ECO:0000256" key="4">
    <source>
        <dbReference type="PROSITE-ProRule" id="PRU00433"/>
    </source>
</evidence>
<dbReference type="GO" id="GO:0009055">
    <property type="term" value="F:electron transfer activity"/>
    <property type="evidence" value="ECO:0007669"/>
    <property type="project" value="InterPro"/>
</dbReference>
<keyword evidence="2" id="KW-0732">Signal</keyword>
<accession>A0A4R3KX67</accession>
<gene>
    <name evidence="6" type="ORF">EDD80_102262</name>
</gene>
<comment type="caution">
    <text evidence="6">The sequence shown here is derived from an EMBL/GenBank/DDBJ whole genome shotgun (WGS) entry which is preliminary data.</text>
</comment>
<sequence>MRPRGSYLAAALMTAIFAAIILTCTSPSSRRSPERKVAEKYCASCHKFPEPELLDKNTWLNSVLPAMGPRLGIYQYLGENYPAPGRGVIATPKGTFPDEPLLSTEEWEAILSYYRQNAPDTLPVPSRQTPEDTTRLFATHFPAAIETEPGTLGLFIDGAAGRLLVANASAGTMEFYDPSLKLQKKIAMKRPVVYIEKAASFTSGRKNSASRPEAGENYLLTDIGTYFPSDFKEGAAWTLDSSGNPEKLIQMLGRPVQIRPADLDTNGTTDYLICAYGLFDGELAWYSSPRKKYVIRKAPGAIQAEISDVNQDGRPDVWALFAQGDEGLYLFMNRGGRGFEEKRLLRFPPSQGSSSFELQDFNDDGHTDILYTSGDNADFSLILKPYHGVYIYLNDGRGNFEKAWFYPVNGAYKALSRDFDLDGDPDIISIAYFPDPERRPGESLLYFENKGSMQFAPHWVPGAAAGRWINMQAGDLDADGDTDIALGNFTASRDQLMKQYPGKWRNTAPFLLLENKTR</sequence>
<dbReference type="Gene3D" id="2.130.10.130">
    <property type="entry name" value="Integrin alpha, N-terminal"/>
    <property type="match status" value="1"/>
</dbReference>
<dbReference type="Pfam" id="PF13517">
    <property type="entry name" value="FG-GAP_3"/>
    <property type="match status" value="2"/>
</dbReference>
<dbReference type="EMBL" id="SMAD01000002">
    <property type="protein sequence ID" value="TCS89070.1"/>
    <property type="molecule type" value="Genomic_DNA"/>
</dbReference>
<dbReference type="Proteomes" id="UP000295807">
    <property type="component" value="Unassembled WGS sequence"/>
</dbReference>
<evidence type="ECO:0000313" key="7">
    <source>
        <dbReference type="Proteomes" id="UP000295807"/>
    </source>
</evidence>
<dbReference type="InterPro" id="IPR013517">
    <property type="entry name" value="FG-GAP"/>
</dbReference>
<evidence type="ECO:0000256" key="1">
    <source>
        <dbReference type="ARBA" id="ARBA00022723"/>
    </source>
</evidence>
<keyword evidence="1 4" id="KW-0479">Metal-binding</keyword>
<dbReference type="AlphaFoldDB" id="A0A4R3KX67"/>
<reference evidence="6 7" key="1">
    <citation type="submission" date="2019-03" db="EMBL/GenBank/DDBJ databases">
        <title>Genomic Encyclopedia of Type Strains, Phase IV (KMG-IV): sequencing the most valuable type-strain genomes for metagenomic binning, comparative biology and taxonomic classification.</title>
        <authorList>
            <person name="Goeker M."/>
        </authorList>
    </citation>
    <scope>NUCLEOTIDE SEQUENCE [LARGE SCALE GENOMIC DNA]</scope>
    <source>
        <strain evidence="6 7">DSM 21100</strain>
    </source>
</reference>
<evidence type="ECO:0000259" key="5">
    <source>
        <dbReference type="PROSITE" id="PS51007"/>
    </source>
</evidence>
<dbReference type="SUPFAM" id="SSF69318">
    <property type="entry name" value="Integrin alpha N-terminal domain"/>
    <property type="match status" value="1"/>
</dbReference>
<organism evidence="6 7">
    <name type="scientific">Anseongella ginsenosidimutans</name>
    <dbReference type="NCBI Taxonomy" id="496056"/>
    <lineage>
        <taxon>Bacteria</taxon>
        <taxon>Pseudomonadati</taxon>
        <taxon>Bacteroidota</taxon>
        <taxon>Sphingobacteriia</taxon>
        <taxon>Sphingobacteriales</taxon>
        <taxon>Sphingobacteriaceae</taxon>
        <taxon>Anseongella</taxon>
    </lineage>
</organism>
<keyword evidence="7" id="KW-1185">Reference proteome</keyword>
<evidence type="ECO:0000313" key="6">
    <source>
        <dbReference type="EMBL" id="TCS89070.1"/>
    </source>
</evidence>
<dbReference type="GO" id="GO:0020037">
    <property type="term" value="F:heme binding"/>
    <property type="evidence" value="ECO:0007669"/>
    <property type="project" value="InterPro"/>
</dbReference>
<dbReference type="InterPro" id="IPR028994">
    <property type="entry name" value="Integrin_alpha_N"/>
</dbReference>
<dbReference type="GO" id="GO:0046872">
    <property type="term" value="F:metal ion binding"/>
    <property type="evidence" value="ECO:0007669"/>
    <property type="project" value="UniProtKB-KW"/>
</dbReference>
<keyword evidence="3 4" id="KW-0408">Iron</keyword>
<keyword evidence="4" id="KW-0349">Heme</keyword>
<feature type="domain" description="Cytochrome c" evidence="5">
    <location>
        <begin position="8"/>
        <end position="118"/>
    </location>
</feature>
<proteinExistence type="predicted"/>
<name>A0A4R3KX67_9SPHI</name>
<evidence type="ECO:0000256" key="3">
    <source>
        <dbReference type="ARBA" id="ARBA00023004"/>
    </source>
</evidence>
<protein>
    <submittedName>
        <fullName evidence="6">VCBS repeat protein</fullName>
    </submittedName>
</protein>
<dbReference type="OrthoDB" id="974255at2"/>
<dbReference type="RefSeq" id="WP_132128160.1">
    <property type="nucleotide sequence ID" value="NZ_CP042432.1"/>
</dbReference>